<evidence type="ECO:0000256" key="1">
    <source>
        <dbReference type="ARBA" id="ARBA00000813"/>
    </source>
</evidence>
<dbReference type="PANTHER" id="PTHR11496">
    <property type="entry name" value="ALCOHOL DEHYDROGENASE"/>
    <property type="match status" value="1"/>
</dbReference>
<evidence type="ECO:0000256" key="8">
    <source>
        <dbReference type="ARBA" id="ARBA00049496"/>
    </source>
</evidence>
<feature type="domain" description="Fe-containing alcohol dehydrogenase-like C-terminal" evidence="10">
    <location>
        <begin position="291"/>
        <end position="464"/>
    </location>
</feature>
<comment type="catalytic activity">
    <reaction evidence="1">
        <text>(S)-3-hydroxybutanoate + 2-oxoglutarate = (R)-2-hydroxyglutarate + acetoacetate</text>
        <dbReference type="Rhea" id="RHEA:23048"/>
        <dbReference type="ChEBI" id="CHEBI:11047"/>
        <dbReference type="ChEBI" id="CHEBI:13705"/>
        <dbReference type="ChEBI" id="CHEBI:15801"/>
        <dbReference type="ChEBI" id="CHEBI:16810"/>
        <dbReference type="EC" id="1.1.99.24"/>
    </reaction>
</comment>
<dbReference type="EC" id="1.1.99.24" evidence="4"/>
<proteinExistence type="inferred from homology"/>
<organism evidence="11 12">
    <name type="scientific">Ophiocordyceps unilateralis</name>
    <name type="common">Zombie-ant fungus</name>
    <name type="synonym">Torrubia unilateralis</name>
    <dbReference type="NCBI Taxonomy" id="268505"/>
    <lineage>
        <taxon>Eukaryota</taxon>
        <taxon>Fungi</taxon>
        <taxon>Dikarya</taxon>
        <taxon>Ascomycota</taxon>
        <taxon>Pezizomycotina</taxon>
        <taxon>Sordariomycetes</taxon>
        <taxon>Hypocreomycetidae</taxon>
        <taxon>Hypocreales</taxon>
        <taxon>Ophiocordycipitaceae</taxon>
        <taxon>Ophiocordyceps</taxon>
    </lineage>
</organism>
<dbReference type="SUPFAM" id="SSF56796">
    <property type="entry name" value="Dehydroquinate synthase-like"/>
    <property type="match status" value="1"/>
</dbReference>
<dbReference type="OrthoDB" id="339764at2759"/>
<comment type="caution">
    <text evidence="11">The sequence shown here is derived from an EMBL/GenBank/DDBJ whole genome shotgun (WGS) entry which is preliminary data.</text>
</comment>
<dbReference type="InterPro" id="IPR039697">
    <property type="entry name" value="Alcohol_dehydrogenase_Fe"/>
</dbReference>
<dbReference type="GO" id="GO:0005739">
    <property type="term" value="C:mitochondrion"/>
    <property type="evidence" value="ECO:0007669"/>
    <property type="project" value="UniProtKB-SubCell"/>
</dbReference>
<evidence type="ECO:0000256" key="7">
    <source>
        <dbReference type="ARBA" id="ARBA00023128"/>
    </source>
</evidence>
<dbReference type="STRING" id="268505.A0A2A9PKZ4"/>
<dbReference type="Gene3D" id="1.20.1090.10">
    <property type="entry name" value="Dehydroquinate synthase-like - alpha domain"/>
    <property type="match status" value="1"/>
</dbReference>
<evidence type="ECO:0000256" key="4">
    <source>
        <dbReference type="ARBA" id="ARBA00013182"/>
    </source>
</evidence>
<dbReference type="Pfam" id="PF25137">
    <property type="entry name" value="ADH_Fe_C"/>
    <property type="match status" value="1"/>
</dbReference>
<comment type="similarity">
    <text evidence="3">Belongs to the iron-containing alcohol dehydrogenase family. Hydroxyacid-oxoacid transhydrogenase subfamily.</text>
</comment>
<dbReference type="PANTHER" id="PTHR11496:SF83">
    <property type="entry name" value="HYDROXYACID-OXOACID TRANSHYDROGENASE, MITOCHONDRIAL"/>
    <property type="match status" value="1"/>
</dbReference>
<dbReference type="InterPro" id="IPR056798">
    <property type="entry name" value="ADH_Fe_C"/>
</dbReference>
<dbReference type="EMBL" id="LAZP02000045">
    <property type="protein sequence ID" value="PFH62029.1"/>
    <property type="molecule type" value="Genomic_DNA"/>
</dbReference>
<dbReference type="Pfam" id="PF00465">
    <property type="entry name" value="Fe-ADH"/>
    <property type="match status" value="1"/>
</dbReference>
<dbReference type="Proteomes" id="UP000037136">
    <property type="component" value="Unassembled WGS sequence"/>
</dbReference>
<evidence type="ECO:0000313" key="11">
    <source>
        <dbReference type="EMBL" id="PFH62029.1"/>
    </source>
</evidence>
<evidence type="ECO:0000313" key="12">
    <source>
        <dbReference type="Proteomes" id="UP000037136"/>
    </source>
</evidence>
<dbReference type="Gene3D" id="3.40.50.1970">
    <property type="match status" value="1"/>
</dbReference>
<keyword evidence="6" id="KW-0560">Oxidoreductase</keyword>
<dbReference type="AlphaFoldDB" id="A0A2A9PKZ4"/>
<dbReference type="InterPro" id="IPR001670">
    <property type="entry name" value="ADH_Fe/GldA"/>
</dbReference>
<gene>
    <name evidence="11" type="ORF">XA68_15465</name>
</gene>
<name>A0A2A9PKZ4_OPHUN</name>
<accession>A0A2A9PKZ4</accession>
<dbReference type="GO" id="GO:0004022">
    <property type="term" value="F:alcohol dehydrogenase (NAD+) activity"/>
    <property type="evidence" value="ECO:0007669"/>
    <property type="project" value="InterPro"/>
</dbReference>
<keyword evidence="12" id="KW-1185">Reference proteome</keyword>
<evidence type="ECO:0000256" key="2">
    <source>
        <dbReference type="ARBA" id="ARBA00004173"/>
    </source>
</evidence>
<keyword evidence="5" id="KW-0809">Transit peptide</keyword>
<reference evidence="11 12" key="2">
    <citation type="journal article" date="2017" name="Sci. Rep.">
        <title>Ant-infecting Ophiocordyceps genomes reveal a high diversity of potential behavioral manipulation genes and a possible major role for enterotoxins.</title>
        <authorList>
            <person name="de Bekker C."/>
            <person name="Ohm R.A."/>
            <person name="Evans H.C."/>
            <person name="Brachmann A."/>
            <person name="Hughes D.P."/>
        </authorList>
    </citation>
    <scope>NUCLEOTIDE SEQUENCE [LARGE SCALE GENOMIC DNA]</scope>
    <source>
        <strain evidence="11 12">SC16a</strain>
    </source>
</reference>
<comment type="catalytic activity">
    <reaction evidence="8">
        <text>4-hydroxybutanoate + 2-oxoglutarate = (R)-2-hydroxyglutarate + succinate semialdehyde</text>
        <dbReference type="Rhea" id="RHEA:24734"/>
        <dbReference type="ChEBI" id="CHEBI:15801"/>
        <dbReference type="ChEBI" id="CHEBI:16724"/>
        <dbReference type="ChEBI" id="CHEBI:16810"/>
        <dbReference type="ChEBI" id="CHEBI:57706"/>
        <dbReference type="EC" id="1.1.99.24"/>
    </reaction>
</comment>
<dbReference type="InterPro" id="IPR042157">
    <property type="entry name" value="HOT"/>
</dbReference>
<dbReference type="CDD" id="cd08190">
    <property type="entry name" value="HOT"/>
    <property type="match status" value="1"/>
</dbReference>
<dbReference type="FunFam" id="1.20.1090.10:FF:000003">
    <property type="entry name" value="Probable hydroxyacid-oxoacid transhydrogenase, mitochondrial"/>
    <property type="match status" value="1"/>
</dbReference>
<protein>
    <recommendedName>
        <fullName evidence="4">hydroxyacid-oxoacid transhydrogenase</fullName>
        <ecNumber evidence="4">1.1.99.24</ecNumber>
    </recommendedName>
</protein>
<evidence type="ECO:0000256" key="5">
    <source>
        <dbReference type="ARBA" id="ARBA00022946"/>
    </source>
</evidence>
<evidence type="ECO:0000259" key="10">
    <source>
        <dbReference type="Pfam" id="PF25137"/>
    </source>
</evidence>
<dbReference type="GO" id="GO:0047988">
    <property type="term" value="F:hydroxyacid-oxoacid transhydrogenase activity"/>
    <property type="evidence" value="ECO:0007669"/>
    <property type="project" value="UniProtKB-EC"/>
</dbReference>
<dbReference type="GO" id="GO:0046872">
    <property type="term" value="F:metal ion binding"/>
    <property type="evidence" value="ECO:0007669"/>
    <property type="project" value="InterPro"/>
</dbReference>
<dbReference type="FunFam" id="3.40.50.1970:FF:000009">
    <property type="entry name" value="Fe-containing alcohol dehydrogenase"/>
    <property type="match status" value="1"/>
</dbReference>
<feature type="domain" description="Alcohol dehydrogenase iron-type/glycerol dehydrogenase GldA" evidence="9">
    <location>
        <begin position="69"/>
        <end position="242"/>
    </location>
</feature>
<keyword evidence="7" id="KW-0496">Mitochondrion</keyword>
<evidence type="ECO:0000256" key="6">
    <source>
        <dbReference type="ARBA" id="ARBA00023002"/>
    </source>
</evidence>
<reference evidence="11 12" key="1">
    <citation type="journal article" date="2015" name="BMC Genomics">
        <title>Gene expression during zombie ant biting behavior reflects the complexity underlying fungal parasitic behavioral manipulation.</title>
        <authorList>
            <person name="de Bekker C."/>
            <person name="Ohm R.A."/>
            <person name="Loreto R.G."/>
            <person name="Sebastian A."/>
            <person name="Albert I."/>
            <person name="Merrow M."/>
            <person name="Brachmann A."/>
            <person name="Hughes D.P."/>
        </authorList>
    </citation>
    <scope>NUCLEOTIDE SEQUENCE [LARGE SCALE GENOMIC DNA]</scope>
    <source>
        <strain evidence="11 12">SC16a</strain>
    </source>
</reference>
<evidence type="ECO:0000259" key="9">
    <source>
        <dbReference type="Pfam" id="PF00465"/>
    </source>
</evidence>
<sequence length="489" mass="52371">MTALLRVVPSAAGRAASLLRTIQFAHPPTCPCHAATGPQQPAVVVRPTRRRYAASSGELPEYAFEMAASSIRFGPGVTREVGMDLNNLGARRVAVVTDATVDKLDAMRQVREALVAENINFDVYSGVRVEPKDSSIKEAIAWARPYEPDVFLAVGGGSVIDTAKLMNLYSAYPDADFLDFVNAPLGKGRPVDKPLRPLIAIPTTAGTGSETTGTAIFDLVAERAKTGVAHRNLKPTLGICDPLNTRTMPAAVKASSGLDVLCHSLESWTAIPYNQRTPRPTNPIMRPAYQGANPISDVFSLHALRRTVKYLPRAVRDPDDFEAQSEMLLAATLAGVGFGNAGVHLCHGMSYPISGQNPGYRHAGYQVPSPLIPHGVSVAVTAPAVFRFTAASNPERHLQAAEAFGVDVSNVKRESAGQVLAEALTKFLAELGDQPNGLKELGFGAEQIDALVEGTIPQARVLMLAPGLSKELEAEKEQLRRLFEDAMSH</sequence>
<comment type="subcellular location">
    <subcellularLocation>
        <location evidence="2">Mitochondrion</location>
    </subcellularLocation>
</comment>
<evidence type="ECO:0000256" key="3">
    <source>
        <dbReference type="ARBA" id="ARBA00010005"/>
    </source>
</evidence>